<reference evidence="2 3" key="1">
    <citation type="submission" date="2020-08" db="EMBL/GenBank/DDBJ databases">
        <title>The Agave Microbiome: Exploring the role of microbial communities in plant adaptations to desert environments.</title>
        <authorList>
            <person name="Partida-Martinez L.P."/>
        </authorList>
    </citation>
    <scope>NUCLEOTIDE SEQUENCE [LARGE SCALE GENOMIC DNA]</scope>
    <source>
        <strain evidence="2 3">AS2.3</strain>
    </source>
</reference>
<proteinExistence type="predicted"/>
<name>A0A7Y9FK59_9SPHN</name>
<evidence type="ECO:0000259" key="1">
    <source>
        <dbReference type="SMART" id="SM00507"/>
    </source>
</evidence>
<organism evidence="2 3">
    <name type="scientific">Sphingomonas melonis</name>
    <dbReference type="NCBI Taxonomy" id="152682"/>
    <lineage>
        <taxon>Bacteria</taxon>
        <taxon>Pseudomonadati</taxon>
        <taxon>Pseudomonadota</taxon>
        <taxon>Alphaproteobacteria</taxon>
        <taxon>Sphingomonadales</taxon>
        <taxon>Sphingomonadaceae</taxon>
        <taxon>Sphingomonas</taxon>
    </lineage>
</organism>
<dbReference type="SMART" id="SM00507">
    <property type="entry name" value="HNHc"/>
    <property type="match status" value="1"/>
</dbReference>
<dbReference type="Proteomes" id="UP000517753">
    <property type="component" value="Unassembled WGS sequence"/>
</dbReference>
<dbReference type="RefSeq" id="WP_179507328.1">
    <property type="nucleotide sequence ID" value="NZ_JACCBY010000001.1"/>
</dbReference>
<protein>
    <recommendedName>
        <fullName evidence="1">HNH nuclease domain-containing protein</fullName>
    </recommendedName>
</protein>
<comment type="caution">
    <text evidence="2">The sequence shown here is derived from an EMBL/GenBank/DDBJ whole genome shotgun (WGS) entry which is preliminary data.</text>
</comment>
<sequence>MPRDIEAIRKAKREHMARKRAANPEAARAYGRNYHAANREKQTAKMRAYSGRRFFWTKAMKLRSDDRATARDLAMIWKAQRGRCALTGRRLDRSAQLDHKLPRARGGGDQAGNLQWLCEEVNLAKRAMTDAEFTALCGEVMRWIGERIAAVDAMTAEQRVAA</sequence>
<dbReference type="InterPro" id="IPR003615">
    <property type="entry name" value="HNH_nuc"/>
</dbReference>
<evidence type="ECO:0000313" key="3">
    <source>
        <dbReference type="Proteomes" id="UP000517753"/>
    </source>
</evidence>
<feature type="domain" description="HNH nuclease" evidence="1">
    <location>
        <begin position="73"/>
        <end position="123"/>
    </location>
</feature>
<dbReference type="EMBL" id="JACCBY010000001">
    <property type="protein sequence ID" value="NYD88770.1"/>
    <property type="molecule type" value="Genomic_DNA"/>
</dbReference>
<dbReference type="Gene3D" id="1.10.30.50">
    <property type="match status" value="1"/>
</dbReference>
<gene>
    <name evidence="2" type="ORF">HD841_000539</name>
</gene>
<keyword evidence="3" id="KW-1185">Reference proteome</keyword>
<accession>A0A7Y9FK59</accession>
<evidence type="ECO:0000313" key="2">
    <source>
        <dbReference type="EMBL" id="NYD88770.1"/>
    </source>
</evidence>
<dbReference type="AlphaFoldDB" id="A0A7Y9FK59"/>
<dbReference type="CDD" id="cd00085">
    <property type="entry name" value="HNHc"/>
    <property type="match status" value="1"/>
</dbReference>